<dbReference type="EMBL" id="JABSTU010000004">
    <property type="protein sequence ID" value="KAH8034029.1"/>
    <property type="molecule type" value="Genomic_DNA"/>
</dbReference>
<protein>
    <recommendedName>
        <fullName evidence="3">Tick transposon</fullName>
    </recommendedName>
</protein>
<evidence type="ECO:0008006" key="3">
    <source>
        <dbReference type="Google" id="ProtNLM"/>
    </source>
</evidence>
<proteinExistence type="predicted"/>
<reference evidence="1" key="2">
    <citation type="submission" date="2021-09" db="EMBL/GenBank/DDBJ databases">
        <authorList>
            <person name="Jia N."/>
            <person name="Wang J."/>
            <person name="Shi W."/>
            <person name="Du L."/>
            <person name="Sun Y."/>
            <person name="Zhan W."/>
            <person name="Jiang J."/>
            <person name="Wang Q."/>
            <person name="Zhang B."/>
            <person name="Ji P."/>
            <person name="Sakyi L.B."/>
            <person name="Cui X."/>
            <person name="Yuan T."/>
            <person name="Jiang B."/>
            <person name="Yang W."/>
            <person name="Lam T.T.-Y."/>
            <person name="Chang Q."/>
            <person name="Ding S."/>
            <person name="Wang X."/>
            <person name="Zhu J."/>
            <person name="Ruan X."/>
            <person name="Zhao L."/>
            <person name="Wei J."/>
            <person name="Que T."/>
            <person name="Du C."/>
            <person name="Cheng J."/>
            <person name="Dai P."/>
            <person name="Han X."/>
            <person name="Huang E."/>
            <person name="Gao Y."/>
            <person name="Liu J."/>
            <person name="Shao H."/>
            <person name="Ye R."/>
            <person name="Li L."/>
            <person name="Wei W."/>
            <person name="Wang X."/>
            <person name="Wang C."/>
            <person name="Huo Q."/>
            <person name="Li W."/>
            <person name="Guo W."/>
            <person name="Chen H."/>
            <person name="Chen S."/>
            <person name="Zhou L."/>
            <person name="Zhou L."/>
            <person name="Ni X."/>
            <person name="Tian J."/>
            <person name="Zhou Y."/>
            <person name="Sheng Y."/>
            <person name="Liu T."/>
            <person name="Pan Y."/>
            <person name="Xia L."/>
            <person name="Li J."/>
            <person name="Zhao F."/>
            <person name="Cao W."/>
        </authorList>
    </citation>
    <scope>NUCLEOTIDE SEQUENCE</scope>
    <source>
        <strain evidence="1">Rmic-2018</strain>
        <tissue evidence="1">Larvae</tissue>
    </source>
</reference>
<sequence length="156" mass="17727">MTSCSRRARIQLAIPDPDPHFLRLWRRHQRLKRALRSQPHNVQLSFRIDALRAEIIAYGTSLEHSRWNTLCDGLDSALYSRSTWSLFRSLLGTKPAVAPTLAKALTQETPSDVFENLKSLYLPPSLTPSYPDYLGEANPDLDHPFTLRELEASLAT</sequence>
<evidence type="ECO:0000313" key="2">
    <source>
        <dbReference type="Proteomes" id="UP000821866"/>
    </source>
</evidence>
<comment type="caution">
    <text evidence="1">The sequence shown here is derived from an EMBL/GenBank/DDBJ whole genome shotgun (WGS) entry which is preliminary data.</text>
</comment>
<organism evidence="1 2">
    <name type="scientific">Rhipicephalus microplus</name>
    <name type="common">Cattle tick</name>
    <name type="synonym">Boophilus microplus</name>
    <dbReference type="NCBI Taxonomy" id="6941"/>
    <lineage>
        <taxon>Eukaryota</taxon>
        <taxon>Metazoa</taxon>
        <taxon>Ecdysozoa</taxon>
        <taxon>Arthropoda</taxon>
        <taxon>Chelicerata</taxon>
        <taxon>Arachnida</taxon>
        <taxon>Acari</taxon>
        <taxon>Parasitiformes</taxon>
        <taxon>Ixodida</taxon>
        <taxon>Ixodoidea</taxon>
        <taxon>Ixodidae</taxon>
        <taxon>Rhipicephalinae</taxon>
        <taxon>Rhipicephalus</taxon>
        <taxon>Boophilus</taxon>
    </lineage>
</organism>
<gene>
    <name evidence="1" type="ORF">HPB51_019094</name>
</gene>
<dbReference type="Proteomes" id="UP000821866">
    <property type="component" value="Chromosome 2"/>
</dbReference>
<keyword evidence="2" id="KW-1185">Reference proteome</keyword>
<accession>A0A9J6EIP5</accession>
<name>A0A9J6EIP5_RHIMP</name>
<evidence type="ECO:0000313" key="1">
    <source>
        <dbReference type="EMBL" id="KAH8034029.1"/>
    </source>
</evidence>
<dbReference type="AlphaFoldDB" id="A0A9J6EIP5"/>
<reference evidence="1" key="1">
    <citation type="journal article" date="2020" name="Cell">
        <title>Large-Scale Comparative Analyses of Tick Genomes Elucidate Their Genetic Diversity and Vector Capacities.</title>
        <authorList>
            <consortium name="Tick Genome and Microbiome Consortium (TIGMIC)"/>
            <person name="Jia N."/>
            <person name="Wang J."/>
            <person name="Shi W."/>
            <person name="Du L."/>
            <person name="Sun Y."/>
            <person name="Zhan W."/>
            <person name="Jiang J.F."/>
            <person name="Wang Q."/>
            <person name="Zhang B."/>
            <person name="Ji P."/>
            <person name="Bell-Sakyi L."/>
            <person name="Cui X.M."/>
            <person name="Yuan T.T."/>
            <person name="Jiang B.G."/>
            <person name="Yang W.F."/>
            <person name="Lam T.T."/>
            <person name="Chang Q.C."/>
            <person name="Ding S.J."/>
            <person name="Wang X.J."/>
            <person name="Zhu J.G."/>
            <person name="Ruan X.D."/>
            <person name="Zhao L."/>
            <person name="Wei J.T."/>
            <person name="Ye R.Z."/>
            <person name="Que T.C."/>
            <person name="Du C.H."/>
            <person name="Zhou Y.H."/>
            <person name="Cheng J.X."/>
            <person name="Dai P.F."/>
            <person name="Guo W.B."/>
            <person name="Han X.H."/>
            <person name="Huang E.J."/>
            <person name="Li L.F."/>
            <person name="Wei W."/>
            <person name="Gao Y.C."/>
            <person name="Liu J.Z."/>
            <person name="Shao H.Z."/>
            <person name="Wang X."/>
            <person name="Wang C.C."/>
            <person name="Yang T.C."/>
            <person name="Huo Q.B."/>
            <person name="Li W."/>
            <person name="Chen H.Y."/>
            <person name="Chen S.E."/>
            <person name="Zhou L.G."/>
            <person name="Ni X.B."/>
            <person name="Tian J.H."/>
            <person name="Sheng Y."/>
            <person name="Liu T."/>
            <person name="Pan Y.S."/>
            <person name="Xia L.Y."/>
            <person name="Li J."/>
            <person name="Zhao F."/>
            <person name="Cao W.C."/>
        </authorList>
    </citation>
    <scope>NUCLEOTIDE SEQUENCE</scope>
    <source>
        <strain evidence="1">Rmic-2018</strain>
    </source>
</reference>